<feature type="compositionally biased region" description="Low complexity" evidence="3">
    <location>
        <begin position="86"/>
        <end position="95"/>
    </location>
</feature>
<dbReference type="PANTHER" id="PTHR21646:SF23">
    <property type="entry name" value="UBIQUITIN CARBOXYL-TERMINAL HYDROLASE USP2"/>
    <property type="match status" value="1"/>
</dbReference>
<feature type="compositionally biased region" description="Low complexity" evidence="3">
    <location>
        <begin position="716"/>
        <end position="735"/>
    </location>
</feature>
<feature type="region of interest" description="Disordered" evidence="3">
    <location>
        <begin position="665"/>
        <end position="776"/>
    </location>
</feature>
<evidence type="ECO:0000256" key="1">
    <source>
        <dbReference type="ARBA" id="ARBA00000707"/>
    </source>
</evidence>
<gene>
    <name evidence="5" type="primary">5574012</name>
</gene>
<dbReference type="InterPro" id="IPR050185">
    <property type="entry name" value="Ub_carboxyl-term_hydrolase"/>
</dbReference>
<proteinExistence type="predicted"/>
<sequence>MPVISAYSTSGSSYISPSYRYKSSLTDRKSYTTSSSLSSSLYRRSSYRYDLPSSSSIYSSSYRTTSSAADRTADADLSSTLASVNVSSNGDSGVSITVNGKDNISTSRPSRYSTAYSYSSSLSSAPLRDYSSRLSSRSSDTRFKDRDNNCPCVGGTSSSSYVSNLRNTALSGAELYQKYSVSTYKPNSFERIIPSRSPSETPKPSSILKSTSPTSVDISKVNNIPAKDRNSNFDAANNNNCPTTNTNHGTTSVANNPLLETNSKFTAANNTSVKPASAACFLSARSDSSTSCNTTITTSTTTTTTTITTTTSSTTSALLSSSSSSSVLYNTTPASSNPVTQARLRKAVPGPTAPIRSTLSKLRPQRPPLPKSALNGSSGDITPCTGSRKELLGLSSYRNHNFLKHECELVKRELSKSATEIAFKKGSPSTGKPIGHGSSGNLLLEAPAKLDVTKVKQFLPPVSKATTSSETTKHGHQPKDHEDDDKNHHHNHIQQHKPHENSNNNNQSTGISPSSPSAAQSGVELLKPIDRPTTATTILDCTQKNDTSLFKPSSSSTTCTTSTTTTPSTTTTTESLTTASSRSSSTCTVNRTYTNTNSRSGDTMKSLHITSEIDEPITHATIKLRPALNGTSNGGSRILATASATTDDLHDGDYHVTATIRIKPKSSISHSTSSSSSSSTNGSTTSINNNNNNNANDGNSSGDDHEIVNGSSSRYGSKSNLSSNANNNNGNALNDSSERREEHQDRRVNGFADVDSEQSPAIASANSVDKEPKVNDDDKVSYLRAGTASKSIHSTSPVGYRSRDYDSGISSYRSGLGSSSLSSSSALKSIYDRTNDDSHETTRTGSSRKEGLCGLWNIGNTCFMNSIIQCLSHTRELTNFLRQQSTTERGTSKDHKILAEYTKLIKDMWSGTTRSVNPSELKYAFSSKHRMYSGSAQQDAQEFLRFFIDSLHCALNESVKREPINRAIEDDDMDNRVKATMMWDWYSRVENSMIKNLFVGLLRSTLKCTYCNGASVTFDPFWDLSLPLPSTNSRCKLENCMDMFVKEEVMDGIDQPTCSRCKARRKCTKSLTIERFPKYLVIHLKRFSETRWSNKLTNVVEFPTGERELNLQPYASEDHSGPVNYSLYGISNHMGSTAGGHYVAVCKHPVTKEWNEFNDNFVSETSERSLVTSSAYVLFYERA</sequence>
<feature type="domain" description="USP" evidence="4">
    <location>
        <begin position="853"/>
        <end position="1183"/>
    </location>
</feature>
<dbReference type="CDD" id="cd02674">
    <property type="entry name" value="Peptidase_C19R"/>
    <property type="match status" value="1"/>
</dbReference>
<feature type="region of interest" description="Disordered" evidence="3">
    <location>
        <begin position="545"/>
        <end position="603"/>
    </location>
</feature>
<dbReference type="Pfam" id="PF00443">
    <property type="entry name" value="UCH"/>
    <property type="match status" value="1"/>
</dbReference>
<feature type="compositionally biased region" description="Polar residues" evidence="3">
    <location>
        <begin position="589"/>
        <end position="603"/>
    </location>
</feature>
<evidence type="ECO:0000259" key="4">
    <source>
        <dbReference type="PROSITE" id="PS50235"/>
    </source>
</evidence>
<reference evidence="5" key="2">
    <citation type="submission" date="2020-05" db="UniProtKB">
        <authorList>
            <consortium name="EnsemblMetazoa"/>
        </authorList>
    </citation>
    <scope>IDENTIFICATION</scope>
    <source>
        <strain evidence="5">LVP_AGWG</strain>
    </source>
</reference>
<evidence type="ECO:0000313" key="5">
    <source>
        <dbReference type="EnsemblMetazoa" id="AAEL010854-PD"/>
    </source>
</evidence>
<dbReference type="FunFam" id="3.90.70.10:FF:000083">
    <property type="entry name" value="Uncharacterized protein, isoform B"/>
    <property type="match status" value="1"/>
</dbReference>
<feature type="region of interest" description="Disordered" evidence="3">
    <location>
        <begin position="350"/>
        <end position="381"/>
    </location>
</feature>
<dbReference type="PROSITE" id="PS50235">
    <property type="entry name" value="USP_3"/>
    <property type="match status" value="1"/>
</dbReference>
<evidence type="ECO:0000256" key="3">
    <source>
        <dbReference type="SAM" id="MobiDB-lite"/>
    </source>
</evidence>
<dbReference type="PANTHER" id="PTHR21646">
    <property type="entry name" value="UBIQUITIN CARBOXYL-TERMINAL HYDROLASE"/>
    <property type="match status" value="1"/>
</dbReference>
<dbReference type="EC" id="3.4.19.12" evidence="2"/>
<dbReference type="InterPro" id="IPR028889">
    <property type="entry name" value="USP"/>
</dbReference>
<feature type="compositionally biased region" description="Low complexity" evidence="3">
    <location>
        <begin position="553"/>
        <end position="588"/>
    </location>
</feature>
<feature type="compositionally biased region" description="Polar residues" evidence="3">
    <location>
        <begin position="196"/>
        <end position="222"/>
    </location>
</feature>
<feature type="compositionally biased region" description="Low complexity" evidence="3">
    <location>
        <begin position="125"/>
        <end position="138"/>
    </location>
</feature>
<comment type="catalytic activity">
    <reaction evidence="1">
        <text>Thiol-dependent hydrolysis of ester, thioester, amide, peptide and isopeptide bonds formed by the C-terminal Gly of ubiquitin (a 76-residue protein attached to proteins as an intracellular targeting signal).</text>
        <dbReference type="EC" id="3.4.19.12"/>
    </reaction>
</comment>
<reference evidence="5 6" key="1">
    <citation type="submission" date="2017-06" db="EMBL/GenBank/DDBJ databases">
        <title>Aedes aegypti genome working group (AGWG) sequencing and assembly.</title>
        <authorList>
            <consortium name="Aedes aegypti Genome Working Group (AGWG)"/>
            <person name="Matthews B.J."/>
        </authorList>
    </citation>
    <scope>NUCLEOTIDE SEQUENCE [LARGE SCALE GENOMIC DNA]</scope>
    <source>
        <strain evidence="5 6">LVP_AGWG</strain>
    </source>
</reference>
<dbReference type="PROSITE" id="PS00972">
    <property type="entry name" value="USP_1"/>
    <property type="match status" value="1"/>
</dbReference>
<feature type="compositionally biased region" description="Low complexity" evidence="3">
    <location>
        <begin position="232"/>
        <end position="251"/>
    </location>
</feature>
<dbReference type="InParanoid" id="A0A6I8TLS2"/>
<organism evidence="5 6">
    <name type="scientific">Aedes aegypti</name>
    <name type="common">Yellowfever mosquito</name>
    <name type="synonym">Culex aegypti</name>
    <dbReference type="NCBI Taxonomy" id="7159"/>
    <lineage>
        <taxon>Eukaryota</taxon>
        <taxon>Metazoa</taxon>
        <taxon>Ecdysozoa</taxon>
        <taxon>Arthropoda</taxon>
        <taxon>Hexapoda</taxon>
        <taxon>Insecta</taxon>
        <taxon>Pterygota</taxon>
        <taxon>Neoptera</taxon>
        <taxon>Endopterygota</taxon>
        <taxon>Diptera</taxon>
        <taxon>Nematocera</taxon>
        <taxon>Culicoidea</taxon>
        <taxon>Culicidae</taxon>
        <taxon>Culicinae</taxon>
        <taxon>Aedini</taxon>
        <taxon>Aedes</taxon>
        <taxon>Stegomyia</taxon>
    </lineage>
</organism>
<accession>A0A6I8TLS2</accession>
<dbReference type="InterPro" id="IPR001394">
    <property type="entry name" value="Peptidase_C19_UCH"/>
</dbReference>
<name>A0A6I8TLS2_AEDAE</name>
<dbReference type="Gene3D" id="3.90.70.10">
    <property type="entry name" value="Cysteine proteinases"/>
    <property type="match status" value="1"/>
</dbReference>
<evidence type="ECO:0000313" key="6">
    <source>
        <dbReference type="Proteomes" id="UP000008820"/>
    </source>
</evidence>
<feature type="compositionally biased region" description="Polar residues" evidence="3">
    <location>
        <begin position="757"/>
        <end position="767"/>
    </location>
</feature>
<evidence type="ECO:0000256" key="2">
    <source>
        <dbReference type="ARBA" id="ARBA00012759"/>
    </source>
</evidence>
<feature type="region of interest" description="Disordered" evidence="3">
    <location>
        <begin position="86"/>
        <end position="110"/>
    </location>
</feature>
<protein>
    <recommendedName>
        <fullName evidence="2">ubiquitinyl hydrolase 1</fullName>
        <ecNumber evidence="2">3.4.19.12</ecNumber>
    </recommendedName>
</protein>
<dbReference type="SUPFAM" id="SSF54001">
    <property type="entry name" value="Cysteine proteinases"/>
    <property type="match status" value="1"/>
</dbReference>
<keyword evidence="6" id="KW-1185">Reference proteome</keyword>
<feature type="compositionally biased region" description="Basic and acidic residues" evidence="3">
    <location>
        <begin position="471"/>
        <end position="487"/>
    </location>
</feature>
<dbReference type="GO" id="GO:0004843">
    <property type="term" value="F:cysteine-type deubiquitinase activity"/>
    <property type="evidence" value="ECO:0007669"/>
    <property type="project" value="UniProtKB-EC"/>
</dbReference>
<feature type="compositionally biased region" description="Low complexity" evidence="3">
    <location>
        <begin position="666"/>
        <end position="701"/>
    </location>
</feature>
<feature type="compositionally biased region" description="Basic and acidic residues" evidence="3">
    <location>
        <begin position="139"/>
        <end position="148"/>
    </location>
</feature>
<feature type="region of interest" description="Disordered" evidence="3">
    <location>
        <begin position="125"/>
        <end position="149"/>
    </location>
</feature>
<feature type="region of interest" description="Disordered" evidence="3">
    <location>
        <begin position="460"/>
        <end position="522"/>
    </location>
</feature>
<dbReference type="AlphaFoldDB" id="A0A6I8TLS2"/>
<feature type="compositionally biased region" description="Basic and acidic residues" evidence="3">
    <location>
        <begin position="736"/>
        <end position="748"/>
    </location>
</feature>
<dbReference type="GO" id="GO:0016579">
    <property type="term" value="P:protein deubiquitination"/>
    <property type="evidence" value="ECO:0007669"/>
    <property type="project" value="InterPro"/>
</dbReference>
<dbReference type="InterPro" id="IPR038765">
    <property type="entry name" value="Papain-like_cys_pep_sf"/>
</dbReference>
<feature type="region of interest" description="Disordered" evidence="3">
    <location>
        <begin position="192"/>
        <end position="255"/>
    </location>
</feature>
<feature type="compositionally biased region" description="Polar residues" evidence="3">
    <location>
        <begin position="501"/>
        <end position="520"/>
    </location>
</feature>
<dbReference type="PROSITE" id="PS00973">
    <property type="entry name" value="USP_2"/>
    <property type="match status" value="1"/>
</dbReference>
<dbReference type="InterPro" id="IPR018200">
    <property type="entry name" value="USP_CS"/>
</dbReference>
<dbReference type="Proteomes" id="UP000008820">
    <property type="component" value="Chromosome 1"/>
</dbReference>
<dbReference type="OrthoDB" id="265306at2759"/>
<dbReference type="EnsemblMetazoa" id="AAEL010854-RD">
    <property type="protein sequence ID" value="AAEL010854-PD"/>
    <property type="gene ID" value="AAEL010854"/>
</dbReference>